<gene>
    <name evidence="1" type="ORF">DDF84_012035</name>
</gene>
<evidence type="ECO:0000313" key="2">
    <source>
        <dbReference type="Proteomes" id="UP000253772"/>
    </source>
</evidence>
<protein>
    <recommendedName>
        <fullName evidence="3">N-acetyltransferase domain-containing protein</fullName>
    </recommendedName>
</protein>
<dbReference type="SUPFAM" id="SSF55729">
    <property type="entry name" value="Acyl-CoA N-acyltransferases (Nat)"/>
    <property type="match status" value="1"/>
</dbReference>
<dbReference type="RefSeq" id="WP_111733515.1">
    <property type="nucleotide sequence ID" value="NZ_CP037900.1"/>
</dbReference>
<sequence>MAITFMVERFSEVYGELLPLLHEHYGEISTHKDHGVPLEPMEEVYRAREADGSLLMVIGREEGEIVAYLVAFIAPGLHYRPCLTCSPDIFFVREDKRTGMAGVRMMRFVEKEVRRRGVKRWAIGSKVKHDASALFRYLDFEPVETTYEKWL</sequence>
<dbReference type="InterPro" id="IPR016181">
    <property type="entry name" value="Acyl_CoA_acyltransferase"/>
</dbReference>
<dbReference type="OrthoDB" id="9152593at2"/>
<dbReference type="EMBL" id="CP037900">
    <property type="protein sequence ID" value="QBP10429.1"/>
    <property type="molecule type" value="Genomic_DNA"/>
</dbReference>
<dbReference type="Proteomes" id="UP000253772">
    <property type="component" value="Chromosome c1"/>
</dbReference>
<dbReference type="Gene3D" id="3.40.630.30">
    <property type="match status" value="1"/>
</dbReference>
<evidence type="ECO:0000313" key="1">
    <source>
        <dbReference type="EMBL" id="QBP10429.1"/>
    </source>
</evidence>
<name>A0A482ITD0_9BURK</name>
<dbReference type="AlphaFoldDB" id="A0A482ITD0"/>
<evidence type="ECO:0008006" key="3">
    <source>
        <dbReference type="Google" id="ProtNLM"/>
    </source>
</evidence>
<organism evidence="1 2">
    <name type="scientific">Cupriavidus metallidurans</name>
    <dbReference type="NCBI Taxonomy" id="119219"/>
    <lineage>
        <taxon>Bacteria</taxon>
        <taxon>Pseudomonadati</taxon>
        <taxon>Pseudomonadota</taxon>
        <taxon>Betaproteobacteria</taxon>
        <taxon>Burkholderiales</taxon>
        <taxon>Burkholderiaceae</taxon>
        <taxon>Cupriavidus</taxon>
    </lineage>
</organism>
<reference evidence="1 2" key="1">
    <citation type="submission" date="2019-03" db="EMBL/GenBank/DDBJ databases">
        <title>Comparative insights into the high quality Complete genome sequence of highly metal resistant Cupriavidus metallidurans strain BS1 isolated from a gold-copper mine.</title>
        <authorList>
            <person name="Mazhar H.S."/>
            <person name="Rensing C."/>
        </authorList>
    </citation>
    <scope>NUCLEOTIDE SEQUENCE [LARGE SCALE GENOMIC DNA]</scope>
    <source>
        <strain evidence="1 2">BS1</strain>
    </source>
</reference>
<accession>A0A482ITD0</accession>
<proteinExistence type="predicted"/>